<dbReference type="EMBL" id="CAFBLU010000042">
    <property type="protein sequence ID" value="CAB4882010.1"/>
    <property type="molecule type" value="Genomic_DNA"/>
</dbReference>
<dbReference type="PANTHER" id="PTHR15680">
    <property type="entry name" value="RIBOSOMAL PROTEIN L19"/>
    <property type="match status" value="1"/>
</dbReference>
<dbReference type="InterPro" id="IPR018257">
    <property type="entry name" value="Ribosomal_bL19_CS"/>
</dbReference>
<evidence type="ECO:0000256" key="2">
    <source>
        <dbReference type="ARBA" id="ARBA00022980"/>
    </source>
</evidence>
<dbReference type="PANTHER" id="PTHR15680:SF9">
    <property type="entry name" value="LARGE RIBOSOMAL SUBUNIT PROTEIN BL19M"/>
    <property type="match status" value="1"/>
</dbReference>
<evidence type="ECO:0000256" key="1">
    <source>
        <dbReference type="ARBA" id="ARBA00005781"/>
    </source>
</evidence>
<evidence type="ECO:0000256" key="3">
    <source>
        <dbReference type="ARBA" id="ARBA00023274"/>
    </source>
</evidence>
<dbReference type="PRINTS" id="PR00061">
    <property type="entry name" value="RIBOSOMALL19"/>
</dbReference>
<dbReference type="NCBIfam" id="TIGR01024">
    <property type="entry name" value="rplS_bact"/>
    <property type="match status" value="1"/>
</dbReference>
<dbReference type="SUPFAM" id="SSF50104">
    <property type="entry name" value="Translation proteins SH3-like domain"/>
    <property type="match status" value="1"/>
</dbReference>
<dbReference type="FunFam" id="2.30.30.790:FF:000001">
    <property type="entry name" value="50S ribosomal protein L19"/>
    <property type="match status" value="1"/>
</dbReference>
<proteinExistence type="inferred from homology"/>
<name>A0A6J7ELH8_9ZZZZ</name>
<evidence type="ECO:0000256" key="4">
    <source>
        <dbReference type="SAM" id="MobiDB-lite"/>
    </source>
</evidence>
<feature type="region of interest" description="Disordered" evidence="4">
    <location>
        <begin position="111"/>
        <end position="221"/>
    </location>
</feature>
<keyword evidence="2" id="KW-0689">Ribosomal protein</keyword>
<feature type="compositionally biased region" description="Acidic residues" evidence="4">
    <location>
        <begin position="181"/>
        <end position="208"/>
    </location>
</feature>
<organism evidence="5">
    <name type="scientific">freshwater metagenome</name>
    <dbReference type="NCBI Taxonomy" id="449393"/>
    <lineage>
        <taxon>unclassified sequences</taxon>
        <taxon>metagenomes</taxon>
        <taxon>ecological metagenomes</taxon>
    </lineage>
</organism>
<reference evidence="5" key="1">
    <citation type="submission" date="2020-05" db="EMBL/GenBank/DDBJ databases">
        <authorList>
            <person name="Chiriac C."/>
            <person name="Salcher M."/>
            <person name="Ghai R."/>
            <person name="Kavagutti S V."/>
        </authorList>
    </citation>
    <scope>NUCLEOTIDE SEQUENCE</scope>
</reference>
<dbReference type="HAMAP" id="MF_00402">
    <property type="entry name" value="Ribosomal_bL19"/>
    <property type="match status" value="1"/>
</dbReference>
<dbReference type="InterPro" id="IPR001857">
    <property type="entry name" value="Ribosomal_bL19"/>
</dbReference>
<dbReference type="GO" id="GO:0003735">
    <property type="term" value="F:structural constituent of ribosome"/>
    <property type="evidence" value="ECO:0007669"/>
    <property type="project" value="InterPro"/>
</dbReference>
<dbReference type="Gene3D" id="2.30.30.790">
    <property type="match status" value="1"/>
</dbReference>
<dbReference type="PROSITE" id="PS01015">
    <property type="entry name" value="RIBOSOMAL_L19"/>
    <property type="match status" value="1"/>
</dbReference>
<evidence type="ECO:0000313" key="5">
    <source>
        <dbReference type="EMBL" id="CAB4882010.1"/>
    </source>
</evidence>
<gene>
    <name evidence="5" type="ORF">UFOPK3444_01527</name>
</gene>
<sequence length="221" mass="23898">MSSVIEKLEREQLQRLPDIQSGDRVRVHVKVIEGTRSRIQLFEGVVIGRQGHGVRETITVRKQSFGVGVERIFPLHSPKIEQIEVAGRGDVRRAKLYYLRDRVGRKARVRERTDLGPEQAIQRELLEGPPEAPEAAMPTDETLDAQAAEAVETTDSAVSETPEQESAVAEAAADAPAAEDVPADEASVEEAPAEDAPEAEAAESEAPAEDAASSDADTEEA</sequence>
<dbReference type="AlphaFoldDB" id="A0A6J7ELH8"/>
<dbReference type="GO" id="GO:0006412">
    <property type="term" value="P:translation"/>
    <property type="evidence" value="ECO:0007669"/>
    <property type="project" value="InterPro"/>
</dbReference>
<protein>
    <submittedName>
        <fullName evidence="5">Unannotated protein</fullName>
    </submittedName>
</protein>
<dbReference type="InterPro" id="IPR038657">
    <property type="entry name" value="Ribosomal_bL19_sf"/>
</dbReference>
<keyword evidence="3" id="KW-0687">Ribonucleoprotein</keyword>
<dbReference type="Pfam" id="PF01245">
    <property type="entry name" value="Ribosomal_L19"/>
    <property type="match status" value="1"/>
</dbReference>
<dbReference type="InterPro" id="IPR008991">
    <property type="entry name" value="Translation_prot_SH3-like_sf"/>
</dbReference>
<feature type="compositionally biased region" description="Low complexity" evidence="4">
    <location>
        <begin position="127"/>
        <end position="136"/>
    </location>
</feature>
<accession>A0A6J7ELH8</accession>
<comment type="similarity">
    <text evidence="1">Belongs to the bacterial ribosomal protein bL19 family.</text>
</comment>
<feature type="compositionally biased region" description="Low complexity" evidence="4">
    <location>
        <begin position="165"/>
        <end position="180"/>
    </location>
</feature>
<dbReference type="GO" id="GO:0022625">
    <property type="term" value="C:cytosolic large ribosomal subunit"/>
    <property type="evidence" value="ECO:0007669"/>
    <property type="project" value="TreeGrafter"/>
</dbReference>